<sequence>MAELSAIIERQNELFGFISRTVENLNKLGKDNITLGAIKGRIKKINQQWEEYQDNHKKLLTLEVKREEFPYFRQNLMKAVDESYAKQIGVLLDLEIAATPMQAPSQAPHFPPELAKDALQALGRPVDNHEDWLVHKTTKRLDPQTRRDWETANGAANDPISFGELQKFLETRIKALEAINEKTLTNPAKQVHQTKSFFPYKKGKSDVSSHHVATTKLQNSSSPRTCSLCSQEHFIWKCDQYKALSPCEKRQTIISKNLCLNCLGAHKVQECKSRFHCFKCSEKHHTSMHGVNSGGSSRSHSQTMTENTAPAPVLSELPTQLQSPQSSLLQVVNHSSCTTPKPSLLATAYIRVIAASGAKSYTRALVDSCSTDNLVSESLSQRLRLPRRSAQYPVSGTGKKATCITRGAVSFEVKPHFDSDYKIPVNAFVVRDLTHYVPNCQDDQLNLPHLKDIQFADPDHSSSQPIEVILGVGSYSRILEEGIRKGPDHTPIAQKTALGWILLGELSTDVDPSQPATLASHQCHIDKQLPELLQKFWEQEEILIKSQHFSDEEQFVEDHFKRTHSRGPDGRYTVCLPIKQPEIQLGDSLTPATRMFQYMERRFSRNDELQEHYSKFMDEYLELGHIEKVDVTSESSPPSRSFYLPHHGVLKATSTTTKLRVVFNGSQKTDMGNSLNAQLCVGPKLLPELPEVLLKWRSHKIAISSDMEKMYRQIWVHESDRDLQRLLWYDRDTKTMATYRLTTVPFGLSSSPFQAIRTLHQLADDEQENYPVAAKLLKTDAYVDDILSGADDLPTAFVIQEQLINLLKAGGFALRKWTSNNRSLVDRLPADMVAQSNLNWQSSPVYKMLGLTWQPDADHFIFNVKMSELPSKTTKRHVLSMIAQLFDPLGWLAPAIVTAKIFMQSLWQLDLEEKTIVVHQTIPTIKEPWDLIQRYSQLTKLSSVTAWILRFVTNAAERKSIKLSSRGAHDIVSHSRNVSPLELENAKQFWIHQVQKQYFQREIDRLTHDPLCNIKGPLARLTPFIDDHGLLRVGGLNRLSRWQLIRQQYEHFWQRWSHEYLHEFQTRSKWQTREPQVKIGDLAVLKNELQPTSKWVLARIIDVHPGQDGVVRVVTVRTATSTFKRPIVKLCLLPRTDEKDDIA</sequence>
<comment type="caution">
    <text evidence="3">The sequence shown here is derived from an EMBL/GenBank/DDBJ whole genome shotgun (WGS) entry which is preliminary data.</text>
</comment>
<evidence type="ECO:0000259" key="2">
    <source>
        <dbReference type="Pfam" id="PF18701"/>
    </source>
</evidence>
<dbReference type="GO" id="GO:0071897">
    <property type="term" value="P:DNA biosynthetic process"/>
    <property type="evidence" value="ECO:0007669"/>
    <property type="project" value="UniProtKB-ARBA"/>
</dbReference>
<dbReference type="CDD" id="cd00303">
    <property type="entry name" value="retropepsin_like"/>
    <property type="match status" value="1"/>
</dbReference>
<dbReference type="EMBL" id="VVIM01000004">
    <property type="protein sequence ID" value="KAB0800386.1"/>
    <property type="molecule type" value="Genomic_DNA"/>
</dbReference>
<dbReference type="Gene3D" id="3.30.70.270">
    <property type="match status" value="1"/>
</dbReference>
<dbReference type="InParanoid" id="A0A5N4ASU4"/>
<dbReference type="InterPro" id="IPR043502">
    <property type="entry name" value="DNA/RNA_pol_sf"/>
</dbReference>
<dbReference type="SUPFAM" id="SSF56672">
    <property type="entry name" value="DNA/RNA polymerases"/>
    <property type="match status" value="1"/>
</dbReference>
<accession>A0A5N4ASU4</accession>
<protein>
    <recommendedName>
        <fullName evidence="2">DUF5641 domain-containing protein</fullName>
    </recommendedName>
</protein>
<dbReference type="Gene3D" id="3.10.10.10">
    <property type="entry name" value="HIV Type 1 Reverse Transcriptase, subunit A, domain 1"/>
    <property type="match status" value="1"/>
</dbReference>
<proteinExistence type="predicted"/>
<name>A0A5N4ASU4_PHOPY</name>
<dbReference type="Pfam" id="PF05380">
    <property type="entry name" value="Peptidase_A17"/>
    <property type="match status" value="1"/>
</dbReference>
<evidence type="ECO:0000313" key="4">
    <source>
        <dbReference type="Proteomes" id="UP000327044"/>
    </source>
</evidence>
<dbReference type="Pfam" id="PF18701">
    <property type="entry name" value="DUF5641"/>
    <property type="match status" value="1"/>
</dbReference>
<feature type="compositionally biased region" description="Polar residues" evidence="1">
    <location>
        <begin position="294"/>
        <end position="308"/>
    </location>
</feature>
<dbReference type="PANTHER" id="PTHR47331">
    <property type="entry name" value="PHD-TYPE DOMAIN-CONTAINING PROTEIN"/>
    <property type="match status" value="1"/>
</dbReference>
<feature type="region of interest" description="Disordered" evidence="1">
    <location>
        <begin position="289"/>
        <end position="308"/>
    </location>
</feature>
<dbReference type="AlphaFoldDB" id="A0A5N4ASU4"/>
<dbReference type="InterPro" id="IPR043128">
    <property type="entry name" value="Rev_trsase/Diguanyl_cyclase"/>
</dbReference>
<dbReference type="Proteomes" id="UP000327044">
    <property type="component" value="Unassembled WGS sequence"/>
</dbReference>
<evidence type="ECO:0000313" key="3">
    <source>
        <dbReference type="EMBL" id="KAB0800386.1"/>
    </source>
</evidence>
<organism evidence="3 4">
    <name type="scientific">Photinus pyralis</name>
    <name type="common">Common eastern firefly</name>
    <name type="synonym">Lampyris pyralis</name>
    <dbReference type="NCBI Taxonomy" id="7054"/>
    <lineage>
        <taxon>Eukaryota</taxon>
        <taxon>Metazoa</taxon>
        <taxon>Ecdysozoa</taxon>
        <taxon>Arthropoda</taxon>
        <taxon>Hexapoda</taxon>
        <taxon>Insecta</taxon>
        <taxon>Pterygota</taxon>
        <taxon>Neoptera</taxon>
        <taxon>Endopterygota</taxon>
        <taxon>Coleoptera</taxon>
        <taxon>Polyphaga</taxon>
        <taxon>Elateriformia</taxon>
        <taxon>Elateroidea</taxon>
        <taxon>Lampyridae</taxon>
        <taxon>Lampyrinae</taxon>
        <taxon>Photinus</taxon>
    </lineage>
</organism>
<dbReference type="InterPro" id="IPR040676">
    <property type="entry name" value="DUF5641"/>
</dbReference>
<evidence type="ECO:0000256" key="1">
    <source>
        <dbReference type="SAM" id="MobiDB-lite"/>
    </source>
</evidence>
<keyword evidence="4" id="KW-1185">Reference proteome</keyword>
<feature type="domain" description="DUF5641" evidence="2">
    <location>
        <begin position="1040"/>
        <end position="1133"/>
    </location>
</feature>
<reference evidence="3 4" key="1">
    <citation type="journal article" date="2018" name="Elife">
        <title>Firefly genomes illuminate parallel origins of bioluminescence in beetles.</title>
        <authorList>
            <person name="Fallon T.R."/>
            <person name="Lower S.E."/>
            <person name="Chang C.H."/>
            <person name="Bessho-Uehara M."/>
            <person name="Martin G.J."/>
            <person name="Bewick A.J."/>
            <person name="Behringer M."/>
            <person name="Debat H.J."/>
            <person name="Wong I."/>
            <person name="Day J.C."/>
            <person name="Suvorov A."/>
            <person name="Silva C.J."/>
            <person name="Stanger-Hall K.F."/>
            <person name="Hall D.W."/>
            <person name="Schmitz R.J."/>
            <person name="Nelson D.R."/>
            <person name="Lewis S.M."/>
            <person name="Shigenobu S."/>
            <person name="Bybee S.M."/>
            <person name="Larracuente A.M."/>
            <person name="Oba Y."/>
            <person name="Weng J.K."/>
        </authorList>
    </citation>
    <scope>NUCLEOTIDE SEQUENCE [LARGE SCALE GENOMIC DNA]</scope>
    <source>
        <strain evidence="3">1611_PpyrPB1</strain>
        <tissue evidence="3">Whole body</tissue>
    </source>
</reference>
<dbReference type="InterPro" id="IPR008042">
    <property type="entry name" value="Retrotrans_Pao"/>
</dbReference>
<gene>
    <name evidence="3" type="ORF">PPYR_06126</name>
</gene>